<dbReference type="PANTHER" id="PTHR11360:SF304">
    <property type="entry name" value="MFS DOMAIN-CONTAINING PROTEIN"/>
    <property type="match status" value="1"/>
</dbReference>
<feature type="transmembrane region" description="Helical" evidence="5">
    <location>
        <begin position="322"/>
        <end position="344"/>
    </location>
</feature>
<feature type="transmembrane region" description="Helical" evidence="5">
    <location>
        <begin position="389"/>
        <end position="407"/>
    </location>
</feature>
<feature type="transmembrane region" description="Helical" evidence="5">
    <location>
        <begin position="257"/>
        <end position="281"/>
    </location>
</feature>
<feature type="domain" description="Major facilitator superfamily (MFS) profile" evidence="6">
    <location>
        <begin position="14"/>
        <end position="412"/>
    </location>
</feature>
<dbReference type="CDD" id="cd17353">
    <property type="entry name" value="MFS_OFA_like"/>
    <property type="match status" value="1"/>
</dbReference>
<keyword evidence="3 5" id="KW-1133">Transmembrane helix</keyword>
<evidence type="ECO:0000256" key="2">
    <source>
        <dbReference type="ARBA" id="ARBA00022692"/>
    </source>
</evidence>
<gene>
    <name evidence="7" type="ORF">ADN01_17320</name>
</gene>
<dbReference type="SUPFAM" id="SSF103473">
    <property type="entry name" value="MFS general substrate transporter"/>
    <property type="match status" value="1"/>
</dbReference>
<feature type="transmembrane region" description="Helical" evidence="5">
    <location>
        <begin position="293"/>
        <end position="316"/>
    </location>
</feature>
<dbReference type="PANTHER" id="PTHR11360">
    <property type="entry name" value="MONOCARBOXYLATE TRANSPORTER"/>
    <property type="match status" value="1"/>
</dbReference>
<dbReference type="OrthoDB" id="9793415at2"/>
<reference evidence="7 8" key="1">
    <citation type="submission" date="2015-07" db="EMBL/GenBank/DDBJ databases">
        <title>Genome sequence of Levilinea saccharolytica DSM 16555.</title>
        <authorList>
            <person name="Hemp J."/>
            <person name="Ward L.M."/>
            <person name="Pace L.A."/>
            <person name="Fischer W.W."/>
        </authorList>
    </citation>
    <scope>NUCLEOTIDE SEQUENCE [LARGE SCALE GENOMIC DNA]</scope>
    <source>
        <strain evidence="7 8">KIBI-1</strain>
    </source>
</reference>
<keyword evidence="8" id="KW-1185">Reference proteome</keyword>
<comment type="subcellular location">
    <subcellularLocation>
        <location evidence="1">Cell membrane</location>
        <topology evidence="1">Multi-pass membrane protein</topology>
    </subcellularLocation>
</comment>
<feature type="transmembrane region" description="Helical" evidence="5">
    <location>
        <begin position="138"/>
        <end position="158"/>
    </location>
</feature>
<name>A0A0P6X085_9CHLR</name>
<dbReference type="InterPro" id="IPR050327">
    <property type="entry name" value="Proton-linked_MCT"/>
</dbReference>
<dbReference type="Pfam" id="PF07690">
    <property type="entry name" value="MFS_1"/>
    <property type="match status" value="1"/>
</dbReference>
<sequence>MSDSSSTRAAASNKGWLVTIAGTCALLALGVLYAWSVIKANIPVEWGWADSQKSLPYSVACVVFSIMTLVGARLLNKFGPRVVVSLGGLLAGLGVILSSQSTSPWMYTFAFGVLLGSGIGFVYATASPTALKWFPASKTGLISGIVVAGFGMGSAWVAPLARTLIASIGLQTTMLYLGIGMLVVVIAFAQLLQFPPAGYVPAGSAPAKSTAAKKQEFAPSETIKTWQFYLIWVAFAFGSGAGLMVIGNLASIVKDQIGLAAVSAVAVSALALGNGGGRVLYGLLSDKIGRKNVLLIAFVFQAALIFGLSFIVQGSALANVPLLMALVALIGANYGANLAVFPAITKDYYGLKNFAMNYGIVYTAWGLGGFMLSQLAGAIKDATGSFTNAYFLAAGMLVLAAVLTAVLKSPQPAAAPAQPVQAGAPAGD</sequence>
<feature type="transmembrane region" description="Helical" evidence="5">
    <location>
        <begin position="164"/>
        <end position="189"/>
    </location>
</feature>
<feature type="transmembrane region" description="Helical" evidence="5">
    <location>
        <begin position="15"/>
        <end position="35"/>
    </location>
</feature>
<evidence type="ECO:0000313" key="8">
    <source>
        <dbReference type="Proteomes" id="UP000050501"/>
    </source>
</evidence>
<evidence type="ECO:0000313" key="7">
    <source>
        <dbReference type="EMBL" id="KPL75611.1"/>
    </source>
</evidence>
<dbReference type="STRING" id="229921.ADN01_17320"/>
<keyword evidence="4 5" id="KW-0472">Membrane</keyword>
<accession>A0A0P6X085</accession>
<protein>
    <recommendedName>
        <fullName evidence="6">Major facilitator superfamily (MFS) profile domain-containing protein</fullName>
    </recommendedName>
</protein>
<evidence type="ECO:0000256" key="5">
    <source>
        <dbReference type="SAM" id="Phobius"/>
    </source>
</evidence>
<feature type="transmembrane region" description="Helical" evidence="5">
    <location>
        <begin position="82"/>
        <end position="99"/>
    </location>
</feature>
<comment type="caution">
    <text evidence="7">The sequence shown here is derived from an EMBL/GenBank/DDBJ whole genome shotgun (WGS) entry which is preliminary data.</text>
</comment>
<dbReference type="Proteomes" id="UP000050501">
    <property type="component" value="Unassembled WGS sequence"/>
</dbReference>
<dbReference type="InterPro" id="IPR011701">
    <property type="entry name" value="MFS"/>
</dbReference>
<organism evidence="7 8">
    <name type="scientific">Levilinea saccharolytica</name>
    <dbReference type="NCBI Taxonomy" id="229921"/>
    <lineage>
        <taxon>Bacteria</taxon>
        <taxon>Bacillati</taxon>
        <taxon>Chloroflexota</taxon>
        <taxon>Anaerolineae</taxon>
        <taxon>Anaerolineales</taxon>
        <taxon>Anaerolineaceae</taxon>
        <taxon>Levilinea</taxon>
    </lineage>
</organism>
<dbReference type="Gene3D" id="1.20.1250.20">
    <property type="entry name" value="MFS general substrate transporter like domains"/>
    <property type="match status" value="2"/>
</dbReference>
<dbReference type="EMBL" id="LGCM01000065">
    <property type="protein sequence ID" value="KPL75611.1"/>
    <property type="molecule type" value="Genomic_DNA"/>
</dbReference>
<dbReference type="GO" id="GO:0005886">
    <property type="term" value="C:plasma membrane"/>
    <property type="evidence" value="ECO:0007669"/>
    <property type="project" value="UniProtKB-SubCell"/>
</dbReference>
<feature type="transmembrane region" description="Helical" evidence="5">
    <location>
        <begin position="229"/>
        <end position="251"/>
    </location>
</feature>
<dbReference type="RefSeq" id="WP_062417033.1">
    <property type="nucleotide sequence ID" value="NZ_DF967974.1"/>
</dbReference>
<keyword evidence="2 5" id="KW-0812">Transmembrane</keyword>
<proteinExistence type="predicted"/>
<evidence type="ECO:0000256" key="1">
    <source>
        <dbReference type="ARBA" id="ARBA00004651"/>
    </source>
</evidence>
<evidence type="ECO:0000256" key="4">
    <source>
        <dbReference type="ARBA" id="ARBA00023136"/>
    </source>
</evidence>
<dbReference type="InterPro" id="IPR020846">
    <property type="entry name" value="MFS_dom"/>
</dbReference>
<dbReference type="InterPro" id="IPR036259">
    <property type="entry name" value="MFS_trans_sf"/>
</dbReference>
<feature type="transmembrane region" description="Helical" evidence="5">
    <location>
        <begin position="105"/>
        <end position="126"/>
    </location>
</feature>
<feature type="transmembrane region" description="Helical" evidence="5">
    <location>
        <begin position="55"/>
        <end position="75"/>
    </location>
</feature>
<dbReference type="PROSITE" id="PS50850">
    <property type="entry name" value="MFS"/>
    <property type="match status" value="1"/>
</dbReference>
<feature type="transmembrane region" description="Helical" evidence="5">
    <location>
        <begin position="356"/>
        <end position="377"/>
    </location>
</feature>
<evidence type="ECO:0000259" key="6">
    <source>
        <dbReference type="PROSITE" id="PS50850"/>
    </source>
</evidence>
<dbReference type="GO" id="GO:0022857">
    <property type="term" value="F:transmembrane transporter activity"/>
    <property type="evidence" value="ECO:0007669"/>
    <property type="project" value="InterPro"/>
</dbReference>
<evidence type="ECO:0000256" key="3">
    <source>
        <dbReference type="ARBA" id="ARBA00022989"/>
    </source>
</evidence>
<dbReference type="AlphaFoldDB" id="A0A0P6X085"/>